<comment type="similarity">
    <text evidence="13">Belongs to the chitin synthase family.</text>
</comment>
<dbReference type="Pfam" id="PF01644">
    <property type="entry name" value="Chitin_synth_1"/>
    <property type="match status" value="1"/>
</dbReference>
<dbReference type="AlphaFoldDB" id="A0AAF0F6K9"/>
<dbReference type="PANTHER" id="PTHR22914:SF9">
    <property type="entry name" value="CHITIN SYNTHASE 1"/>
    <property type="match status" value="1"/>
</dbReference>
<keyword evidence="10 13" id="KW-0961">Cell wall biogenesis/degradation</keyword>
<evidence type="ECO:0000256" key="7">
    <source>
        <dbReference type="ARBA" id="ARBA00022692"/>
    </source>
</evidence>
<feature type="transmembrane region" description="Helical" evidence="13">
    <location>
        <begin position="691"/>
        <end position="714"/>
    </location>
</feature>
<keyword evidence="8 13" id="KW-1133">Transmembrane helix</keyword>
<dbReference type="InterPro" id="IPR013616">
    <property type="entry name" value="Chitin_synth_N"/>
</dbReference>
<evidence type="ECO:0000256" key="12">
    <source>
        <dbReference type="ARBA" id="ARBA00024009"/>
    </source>
</evidence>
<dbReference type="Proteomes" id="UP001217754">
    <property type="component" value="Chromosome 3"/>
</dbReference>
<dbReference type="SUPFAM" id="SSF53448">
    <property type="entry name" value="Nucleotide-diphospho-sugar transferases"/>
    <property type="match status" value="1"/>
</dbReference>
<dbReference type="EMBL" id="CP119960">
    <property type="protein sequence ID" value="WFD39368.1"/>
    <property type="molecule type" value="Genomic_DNA"/>
</dbReference>
<evidence type="ECO:0000256" key="8">
    <source>
        <dbReference type="ARBA" id="ARBA00022989"/>
    </source>
</evidence>
<comment type="subcellular location">
    <subcellularLocation>
        <location evidence="2 13">Cell membrane</location>
        <topology evidence="2 13">Multi-pass membrane protein</topology>
    </subcellularLocation>
    <subcellularLocation>
        <location evidence="1">Cytoplasmic vesicle membrane</location>
        <topology evidence="1">Multi-pass membrane protein</topology>
    </subcellularLocation>
</comment>
<feature type="transmembrane region" description="Helical" evidence="13">
    <location>
        <begin position="734"/>
        <end position="757"/>
    </location>
</feature>
<dbReference type="InterPro" id="IPR029044">
    <property type="entry name" value="Nucleotide-diphossugar_trans"/>
</dbReference>
<dbReference type="CDD" id="cd04190">
    <property type="entry name" value="Chitin_synth_C"/>
    <property type="match status" value="1"/>
</dbReference>
<dbReference type="GO" id="GO:0005886">
    <property type="term" value="C:plasma membrane"/>
    <property type="evidence" value="ECO:0007669"/>
    <property type="project" value="UniProtKB-SubCell"/>
</dbReference>
<dbReference type="GO" id="GO:0030428">
    <property type="term" value="C:cell septum"/>
    <property type="evidence" value="ECO:0007669"/>
    <property type="project" value="TreeGrafter"/>
</dbReference>
<evidence type="ECO:0000313" key="16">
    <source>
        <dbReference type="Proteomes" id="UP001217754"/>
    </source>
</evidence>
<evidence type="ECO:0000313" key="15">
    <source>
        <dbReference type="EMBL" id="WFD39368.1"/>
    </source>
</evidence>
<evidence type="ECO:0000256" key="13">
    <source>
        <dbReference type="RuleBase" id="RU366040"/>
    </source>
</evidence>
<dbReference type="GO" id="GO:0006031">
    <property type="term" value="P:chitin biosynthetic process"/>
    <property type="evidence" value="ECO:0007669"/>
    <property type="project" value="UniProtKB-UniRule"/>
</dbReference>
<keyword evidence="9 13" id="KW-0472">Membrane</keyword>
<name>A0AAF0F6K9_9BASI</name>
<feature type="domain" description="Chitin synthase N-terminal" evidence="14">
    <location>
        <begin position="202"/>
        <end position="269"/>
    </location>
</feature>
<comment type="catalytic activity">
    <reaction evidence="13">
        <text>[(1-&gt;4)-N-acetyl-beta-D-glucosaminyl](n) + UDP-N-acetyl-alpha-D-glucosamine = [(1-&gt;4)-N-acetyl-beta-D-glucosaminyl](n+1) + UDP + H(+)</text>
        <dbReference type="Rhea" id="RHEA:16637"/>
        <dbReference type="Rhea" id="RHEA-COMP:9593"/>
        <dbReference type="Rhea" id="RHEA-COMP:9595"/>
        <dbReference type="ChEBI" id="CHEBI:15378"/>
        <dbReference type="ChEBI" id="CHEBI:17029"/>
        <dbReference type="ChEBI" id="CHEBI:57705"/>
        <dbReference type="ChEBI" id="CHEBI:58223"/>
        <dbReference type="EC" id="2.4.1.16"/>
    </reaction>
</comment>
<reference evidence="15" key="1">
    <citation type="submission" date="2023-03" db="EMBL/GenBank/DDBJ databases">
        <title>Mating type loci evolution in Malassezia.</title>
        <authorList>
            <person name="Coelho M.A."/>
        </authorList>
    </citation>
    <scope>NUCLEOTIDE SEQUENCE</scope>
    <source>
        <strain evidence="15">CBS 9431</strain>
    </source>
</reference>
<feature type="transmembrane region" description="Helical" evidence="13">
    <location>
        <begin position="587"/>
        <end position="606"/>
    </location>
</feature>
<evidence type="ECO:0000256" key="11">
    <source>
        <dbReference type="ARBA" id="ARBA00023329"/>
    </source>
</evidence>
<evidence type="ECO:0000256" key="10">
    <source>
        <dbReference type="ARBA" id="ARBA00023316"/>
    </source>
</evidence>
<keyword evidence="16" id="KW-1185">Reference proteome</keyword>
<evidence type="ECO:0000256" key="1">
    <source>
        <dbReference type="ARBA" id="ARBA00004439"/>
    </source>
</evidence>
<accession>A0AAF0F6K9</accession>
<proteinExistence type="inferred from homology"/>
<organism evidence="15 16">
    <name type="scientific">Malassezia japonica</name>
    <dbReference type="NCBI Taxonomy" id="223818"/>
    <lineage>
        <taxon>Eukaryota</taxon>
        <taxon>Fungi</taxon>
        <taxon>Dikarya</taxon>
        <taxon>Basidiomycota</taxon>
        <taxon>Ustilaginomycotina</taxon>
        <taxon>Malasseziomycetes</taxon>
        <taxon>Malasseziales</taxon>
        <taxon>Malasseziaceae</taxon>
        <taxon>Malassezia</taxon>
    </lineage>
</organism>
<feature type="transmembrane region" description="Helical" evidence="13">
    <location>
        <begin position="626"/>
        <end position="646"/>
    </location>
</feature>
<evidence type="ECO:0000256" key="6">
    <source>
        <dbReference type="ARBA" id="ARBA00022679"/>
    </source>
</evidence>
<evidence type="ECO:0000256" key="9">
    <source>
        <dbReference type="ARBA" id="ARBA00023136"/>
    </source>
</evidence>
<dbReference type="InterPro" id="IPR004835">
    <property type="entry name" value="Chitin_synth"/>
</dbReference>
<dbReference type="RefSeq" id="XP_060122265.1">
    <property type="nucleotide sequence ID" value="XM_060266282.1"/>
</dbReference>
<comment type="function">
    <text evidence="12 13">Polymerizes chitin, a structural polymer of the cell wall and septum, by transferring the sugar moiety of UDP-GlcNAc to the non-reducing end of the growing chitin polymer.</text>
</comment>
<keyword evidence="11" id="KW-0968">Cytoplasmic vesicle</keyword>
<keyword evidence="7 13" id="KW-0812">Transmembrane</keyword>
<gene>
    <name evidence="15" type="ORF">MJAP1_002341</name>
</gene>
<dbReference type="GO" id="GO:0030659">
    <property type="term" value="C:cytoplasmic vesicle membrane"/>
    <property type="evidence" value="ECO:0007669"/>
    <property type="project" value="UniProtKB-SubCell"/>
</dbReference>
<sequence>MPARPLFSATREFVPTPVVNYEPEFAPQVQEDDNPALMNPYDAVDAHLQHQALPSYDESMTGQGVYASDDGGHSMYGANYNAYEMYHAGTSDDQPYASSSDHLQLAPVQVPWIDRGHSPYLVPYEAHSKDAISSTHSDEDPNQTLLGLLNEYSTSEVHMPEDAPPLSDVVPGVPPEVDQRSEEAMLVHYGRIPQRQPRRHHTVRRVTLHGGHLVLDCPIPPKLLERLPIKDGAEFTHMRYTAVTCDPDNFAREGFSLRSVQYQPPRATELVIVLTMYNEDELLFTRTMHGVMQNIAYLCKLRNSRVWGPNGWKHIVVCIVADGRHKMSSRTLSVLATMGVYQEGVAKSSVQGKRVEAHLYEYTAQISVDSSLRFRSKERGLVPVQIVLCIKERNQKKINSHRWCFNAFGPVLQPHIYLLLDVGTKPRNRSIYRLWEAFERDANVGGACGEIVALKGKLWHALLNPLVGAQNFEYKLSNVLDKPMESAFGYIGVLPGAFSAYRYEALKNDEMGNGPLCSYFKGETLHGGTEHSDIFTSNMYLAEDRILCWELVTKRSSAWLLRYVKRAQAETDVPSTVPELISQRRRWLNGSFFAAIHSVIKFSYIYRSTHTAGRKFALHVEMLYQLVQLLFSWFSLANYYIAFRILTEAVVTDLPWAHIPVVICSYIYIIFLLFCYLLAMGNRPAGNTIGYLLSMIVFAFLMVVMMASIVYLTYAGIMHALATNHGDSFLHDPQFVHVFIAVLSTYGVWLLGSLLFLDPWHMFTSVLQYLLLSPSFINVINIYAFCNTHDVSWGTKGDDNPNADLGAAANGPLTDSVDVAMPTEAQDMNAAYEDACHVLSTKPVRVKKRRDPDTYQKDYYATVRTNVVLAWTLTNGALAIAITSLPKSVHGIYMSVLFYSVAVLAAFRLLGSIVYQLGAIWPRH</sequence>
<keyword evidence="6 13" id="KW-0808">Transferase</keyword>
<dbReference type="GO" id="GO:0004100">
    <property type="term" value="F:chitin synthase activity"/>
    <property type="evidence" value="ECO:0007669"/>
    <property type="project" value="UniProtKB-UniRule"/>
</dbReference>
<dbReference type="EC" id="2.4.1.16" evidence="3 13"/>
<feature type="transmembrane region" description="Helical" evidence="13">
    <location>
        <begin position="658"/>
        <end position="679"/>
    </location>
</feature>
<evidence type="ECO:0000256" key="2">
    <source>
        <dbReference type="ARBA" id="ARBA00004651"/>
    </source>
</evidence>
<dbReference type="PANTHER" id="PTHR22914">
    <property type="entry name" value="CHITIN SYNTHASE"/>
    <property type="match status" value="1"/>
</dbReference>
<evidence type="ECO:0000256" key="4">
    <source>
        <dbReference type="ARBA" id="ARBA00022475"/>
    </source>
</evidence>
<protein>
    <recommendedName>
        <fullName evidence="3 13">Chitin synthase</fullName>
        <ecNumber evidence="3 13">2.4.1.16</ecNumber>
    </recommendedName>
</protein>
<keyword evidence="5 13" id="KW-0328">Glycosyltransferase</keyword>
<dbReference type="GO" id="GO:0071555">
    <property type="term" value="P:cell wall organization"/>
    <property type="evidence" value="ECO:0007669"/>
    <property type="project" value="UniProtKB-KW"/>
</dbReference>
<evidence type="ECO:0000259" key="14">
    <source>
        <dbReference type="Pfam" id="PF08407"/>
    </source>
</evidence>
<feature type="transmembrane region" description="Helical" evidence="13">
    <location>
        <begin position="897"/>
        <end position="921"/>
    </location>
</feature>
<keyword evidence="4 13" id="KW-1003">Cell membrane</keyword>
<feature type="transmembrane region" description="Helical" evidence="13">
    <location>
        <begin position="868"/>
        <end position="885"/>
    </location>
</feature>
<evidence type="ECO:0000256" key="5">
    <source>
        <dbReference type="ARBA" id="ARBA00022676"/>
    </source>
</evidence>
<dbReference type="GeneID" id="85225992"/>
<evidence type="ECO:0000256" key="3">
    <source>
        <dbReference type="ARBA" id="ARBA00012543"/>
    </source>
</evidence>
<dbReference type="Pfam" id="PF08407">
    <property type="entry name" value="Chitin_synth_1N"/>
    <property type="match status" value="1"/>
</dbReference>